<accession>A0ABM6SY61</accession>
<gene>
    <name evidence="2" type="ORF">C4B68_32670</name>
</gene>
<feature type="compositionally biased region" description="Basic and acidic residues" evidence="1">
    <location>
        <begin position="54"/>
        <end position="63"/>
    </location>
</feature>
<evidence type="ECO:0000256" key="1">
    <source>
        <dbReference type="SAM" id="MobiDB-lite"/>
    </source>
</evidence>
<evidence type="ECO:0000313" key="2">
    <source>
        <dbReference type="EMBL" id="AVH59724.1"/>
    </source>
</evidence>
<proteinExistence type="predicted"/>
<keyword evidence="3" id="KW-1185">Reference proteome</keyword>
<feature type="region of interest" description="Disordered" evidence="1">
    <location>
        <begin position="54"/>
        <end position="77"/>
    </location>
</feature>
<evidence type="ECO:0000313" key="3">
    <source>
        <dbReference type="Proteomes" id="UP000238413"/>
    </source>
</evidence>
<reference evidence="2 3" key="1">
    <citation type="submission" date="2018-02" db="EMBL/GenBank/DDBJ databases">
        <title>Complete genome sequence of Streptomyces dengpaensis, the producer of angucyclines.</title>
        <authorList>
            <person name="Yumei L."/>
        </authorList>
    </citation>
    <scope>NUCLEOTIDE SEQUENCE [LARGE SCALE GENOMIC DNA]</scope>
    <source>
        <strain evidence="2 3">XZHG99</strain>
    </source>
</reference>
<dbReference type="Proteomes" id="UP000238413">
    <property type="component" value="Chromosome"/>
</dbReference>
<sequence>MTPRHQFGRRLDAVEQKHKARRLIQPYQLTDGSTVELSTLDVLGFVMASLGSEYADRHGHGPDDPDGVDGPEPVEPREAKAGIARTLAQLDPDHAPSMFGNLVRGLAAHAVAREDTTDG</sequence>
<dbReference type="RefSeq" id="WP_099500109.1">
    <property type="nucleotide sequence ID" value="NZ_CP026652.1"/>
</dbReference>
<dbReference type="EMBL" id="CP026652">
    <property type="protein sequence ID" value="AVH59724.1"/>
    <property type="molecule type" value="Genomic_DNA"/>
</dbReference>
<protein>
    <submittedName>
        <fullName evidence="2">Uncharacterized protein</fullName>
    </submittedName>
</protein>
<name>A0ABM6SY61_9ACTN</name>
<organism evidence="2 3">
    <name type="scientific">Streptomyces dengpaensis</name>
    <dbReference type="NCBI Taxonomy" id="2049881"/>
    <lineage>
        <taxon>Bacteria</taxon>
        <taxon>Bacillati</taxon>
        <taxon>Actinomycetota</taxon>
        <taxon>Actinomycetes</taxon>
        <taxon>Kitasatosporales</taxon>
        <taxon>Streptomycetaceae</taxon>
        <taxon>Streptomyces</taxon>
    </lineage>
</organism>